<dbReference type="EMBL" id="LLYA01000001">
    <property type="protein sequence ID" value="KRR30098.1"/>
    <property type="molecule type" value="Genomic_DNA"/>
</dbReference>
<dbReference type="InterPro" id="IPR018968">
    <property type="entry name" value="Phasin"/>
</dbReference>
<gene>
    <name evidence="3" type="ORF">CQ13_00025</name>
</gene>
<comment type="caution">
    <text evidence="3">The sequence shown here is derived from an EMBL/GenBank/DDBJ whole genome shotgun (WGS) entry which is preliminary data.</text>
</comment>
<dbReference type="AlphaFoldDB" id="A0A0R3NCQ6"/>
<feature type="region of interest" description="Disordered" evidence="1">
    <location>
        <begin position="1"/>
        <end position="94"/>
    </location>
</feature>
<protein>
    <recommendedName>
        <fullName evidence="2">Phasin domain-containing protein</fullName>
    </recommendedName>
</protein>
<dbReference type="OrthoDB" id="8228621at2"/>
<keyword evidence="4" id="KW-1185">Reference proteome</keyword>
<reference evidence="3 4" key="1">
    <citation type="submission" date="2014-03" db="EMBL/GenBank/DDBJ databases">
        <title>Bradyrhizobium valentinum sp. nov., isolated from effective nodules of Lupinus mariae-josephae, a lupine endemic of basic-lime soils in Eastern Spain.</title>
        <authorList>
            <person name="Duran D."/>
            <person name="Rey L."/>
            <person name="Navarro A."/>
            <person name="Busquets A."/>
            <person name="Imperial J."/>
            <person name="Ruiz-Argueso T."/>
        </authorList>
    </citation>
    <scope>NUCLEOTIDE SEQUENCE [LARGE SCALE GENOMIC DNA]</scope>
    <source>
        <strain evidence="3 4">Ro19</strain>
    </source>
</reference>
<feature type="compositionally biased region" description="Basic residues" evidence="1">
    <location>
        <begin position="1"/>
        <end position="15"/>
    </location>
</feature>
<name>A0A0R3NCQ6_9BRAD</name>
<evidence type="ECO:0000259" key="2">
    <source>
        <dbReference type="Pfam" id="PF09361"/>
    </source>
</evidence>
<dbReference type="Proteomes" id="UP000052023">
    <property type="component" value="Unassembled WGS sequence"/>
</dbReference>
<proteinExistence type="predicted"/>
<feature type="domain" description="Phasin" evidence="2">
    <location>
        <begin position="93"/>
        <end position="162"/>
    </location>
</feature>
<accession>A0A0R3NCQ6</accession>
<evidence type="ECO:0000313" key="3">
    <source>
        <dbReference type="EMBL" id="KRR30098.1"/>
    </source>
</evidence>
<dbReference type="Pfam" id="PF09361">
    <property type="entry name" value="Phasin_2"/>
    <property type="match status" value="1"/>
</dbReference>
<organism evidence="3 4">
    <name type="scientific">Bradyrhizobium retamae</name>
    <dbReference type="NCBI Taxonomy" id="1300035"/>
    <lineage>
        <taxon>Bacteria</taxon>
        <taxon>Pseudomonadati</taxon>
        <taxon>Pseudomonadota</taxon>
        <taxon>Alphaproteobacteria</taxon>
        <taxon>Hyphomicrobiales</taxon>
        <taxon>Nitrobacteraceae</taxon>
        <taxon>Bradyrhizobium</taxon>
    </lineage>
</organism>
<evidence type="ECO:0000313" key="4">
    <source>
        <dbReference type="Proteomes" id="UP000052023"/>
    </source>
</evidence>
<sequence>MSKRRPAAKSKHSRGPKIAAKAQRVAQTVVRSPKRSRLPSVGTASTESRPERRSEEEALGGDPMTAFHETRLEPATALQDEPNKDPPKGSDFSSAAANVGAIQAKLLEVAQANMQFAFEFAQRLATIRSPVEFLSVTAEFTSKRSAMFLKHSKEIAELSIRWRTAL</sequence>
<evidence type="ECO:0000256" key="1">
    <source>
        <dbReference type="SAM" id="MobiDB-lite"/>
    </source>
</evidence>